<dbReference type="SUPFAM" id="SSF46785">
    <property type="entry name" value="Winged helix' DNA-binding domain"/>
    <property type="match status" value="1"/>
</dbReference>
<dbReference type="PRINTS" id="PR00598">
    <property type="entry name" value="HTHMARR"/>
</dbReference>
<comment type="caution">
    <text evidence="2">The sequence shown here is derived from an EMBL/GenBank/DDBJ whole genome shotgun (WGS) entry which is preliminary data.</text>
</comment>
<evidence type="ECO:0000313" key="2">
    <source>
        <dbReference type="EMBL" id="MDI5973883.1"/>
    </source>
</evidence>
<dbReference type="GO" id="GO:0003700">
    <property type="term" value="F:DNA-binding transcription factor activity"/>
    <property type="evidence" value="ECO:0007669"/>
    <property type="project" value="InterPro"/>
</dbReference>
<dbReference type="GO" id="GO:0006950">
    <property type="term" value="P:response to stress"/>
    <property type="evidence" value="ECO:0007669"/>
    <property type="project" value="TreeGrafter"/>
</dbReference>
<dbReference type="Pfam" id="PF01047">
    <property type="entry name" value="MarR"/>
    <property type="match status" value="1"/>
</dbReference>
<dbReference type="AlphaFoldDB" id="A0AA90HAK2"/>
<feature type="domain" description="HTH marR-type" evidence="1">
    <location>
        <begin position="10"/>
        <end position="147"/>
    </location>
</feature>
<proteinExistence type="predicted"/>
<sequence>MTSDAIAPGVEDLAAEAWRRVRSIGDDPVTEAELHRIMHETGLTGGPMKALRFLPLTESLPMRRLAGRMGCDNSYVTSLVDTLEQRGLAGRESHPTDRRVKVIVLTEEGRRLAERVQRAYAAPPAAFANLTEAEVGTLCELLRKLDTAER</sequence>
<evidence type="ECO:0000259" key="1">
    <source>
        <dbReference type="PROSITE" id="PS50995"/>
    </source>
</evidence>
<reference evidence="2" key="1">
    <citation type="submission" date="2023-05" db="EMBL/GenBank/DDBJ databases">
        <title>Streptantibioticus silvisoli sp. nov., acidotolerant actinomycetes 1 from pine litter.</title>
        <authorList>
            <person name="Swiecimska M."/>
            <person name="Golinska P."/>
            <person name="Sangal V."/>
            <person name="Wachnowicz B."/>
            <person name="Goodfellow M."/>
        </authorList>
    </citation>
    <scope>NUCLEOTIDE SEQUENCE</scope>
    <source>
        <strain evidence="2">SL13</strain>
    </source>
</reference>
<name>A0AA90HAK2_9ACTN</name>
<accession>A0AA90HAK2</accession>
<dbReference type="PROSITE" id="PS50995">
    <property type="entry name" value="HTH_MARR_2"/>
    <property type="match status" value="1"/>
</dbReference>
<dbReference type="InterPro" id="IPR039422">
    <property type="entry name" value="MarR/SlyA-like"/>
</dbReference>
<dbReference type="SMART" id="SM00347">
    <property type="entry name" value="HTH_MARR"/>
    <property type="match status" value="1"/>
</dbReference>
<dbReference type="InterPro" id="IPR000835">
    <property type="entry name" value="HTH_MarR-typ"/>
</dbReference>
<dbReference type="Gene3D" id="1.10.10.10">
    <property type="entry name" value="Winged helix-like DNA-binding domain superfamily/Winged helix DNA-binding domain"/>
    <property type="match status" value="1"/>
</dbReference>
<dbReference type="InterPro" id="IPR036388">
    <property type="entry name" value="WH-like_DNA-bd_sf"/>
</dbReference>
<dbReference type="PANTHER" id="PTHR33164">
    <property type="entry name" value="TRANSCRIPTIONAL REGULATOR, MARR FAMILY"/>
    <property type="match status" value="1"/>
</dbReference>
<dbReference type="RefSeq" id="WP_271316367.1">
    <property type="nucleotide sequence ID" value="NZ_JABXJJ020000054.1"/>
</dbReference>
<gene>
    <name evidence="2" type="ORF">POF50_031845</name>
</gene>
<organism evidence="2">
    <name type="scientific">Streptantibioticus silvisoli</name>
    <dbReference type="NCBI Taxonomy" id="2705255"/>
    <lineage>
        <taxon>Bacteria</taxon>
        <taxon>Bacillati</taxon>
        <taxon>Actinomycetota</taxon>
        <taxon>Actinomycetes</taxon>
        <taxon>Kitasatosporales</taxon>
        <taxon>Streptomycetaceae</taxon>
        <taxon>Streptantibioticus</taxon>
    </lineage>
</organism>
<protein>
    <submittedName>
        <fullName evidence="2">MarR family transcriptional regulator</fullName>
    </submittedName>
</protein>
<dbReference type="PANTHER" id="PTHR33164:SF99">
    <property type="entry name" value="MARR FAMILY REGULATORY PROTEIN"/>
    <property type="match status" value="1"/>
</dbReference>
<dbReference type="EMBL" id="JABXJJ020000054">
    <property type="protein sequence ID" value="MDI5973883.1"/>
    <property type="molecule type" value="Genomic_DNA"/>
</dbReference>
<dbReference type="InterPro" id="IPR036390">
    <property type="entry name" value="WH_DNA-bd_sf"/>
</dbReference>